<organism evidence="2 3">
    <name type="scientific">Legionella pneumophila</name>
    <dbReference type="NCBI Taxonomy" id="446"/>
    <lineage>
        <taxon>Bacteria</taxon>
        <taxon>Pseudomonadati</taxon>
        <taxon>Pseudomonadota</taxon>
        <taxon>Gammaproteobacteria</taxon>
        <taxon>Legionellales</taxon>
        <taxon>Legionellaceae</taxon>
        <taxon>Legionella</taxon>
    </lineage>
</organism>
<sequence length="113" mass="12802">MTYSLDFRKKVLSHMDSGATIESTSILFSVGTTTIKQWKRLRHQTGQLVGAGHPHNPYKIDSDKLKAFIKEHPDSFLNEIAFHFNVTAPAIHAALKRLKITRKKDFALQRAVS</sequence>
<accession>A0AAN2UXB6</accession>
<dbReference type="EMBL" id="DACWOD010000002">
    <property type="protein sequence ID" value="HAU2395217.1"/>
    <property type="molecule type" value="Genomic_DNA"/>
</dbReference>
<reference evidence="2" key="2">
    <citation type="submission" date="2019-09" db="EMBL/GenBank/DDBJ databases">
        <authorList>
            <consortium name="NCBI Pathogen Detection Project"/>
        </authorList>
    </citation>
    <scope>NUCLEOTIDE SEQUENCE</scope>
    <source>
        <strain evidence="2">CL18-200174</strain>
    </source>
</reference>
<evidence type="ECO:0000313" key="3">
    <source>
        <dbReference type="Proteomes" id="UP000863577"/>
    </source>
</evidence>
<dbReference type="InterPro" id="IPR009057">
    <property type="entry name" value="Homeodomain-like_sf"/>
</dbReference>
<dbReference type="AlphaFoldDB" id="A0AAN2UXB6"/>
<comment type="caution">
    <text evidence="2">The sequence shown here is derived from an EMBL/GenBank/DDBJ whole genome shotgun (WGS) entry which is preliminary data.</text>
</comment>
<protein>
    <submittedName>
        <fullName evidence="2">Helix-turn-helix domain-containing protein</fullName>
    </submittedName>
</protein>
<dbReference type="Proteomes" id="UP000863577">
    <property type="component" value="Unassembled WGS sequence"/>
</dbReference>
<proteinExistence type="predicted"/>
<dbReference type="InterPro" id="IPR002622">
    <property type="entry name" value="Transposase_14"/>
</dbReference>
<feature type="domain" description="Transposase Synechocystis PCC 6803" evidence="1">
    <location>
        <begin position="1"/>
        <end position="109"/>
    </location>
</feature>
<dbReference type="Pfam" id="PF01710">
    <property type="entry name" value="HTH_Tnp_IS630"/>
    <property type="match status" value="1"/>
</dbReference>
<dbReference type="SUPFAM" id="SSF46689">
    <property type="entry name" value="Homeodomain-like"/>
    <property type="match status" value="1"/>
</dbReference>
<evidence type="ECO:0000259" key="1">
    <source>
        <dbReference type="Pfam" id="PF01710"/>
    </source>
</evidence>
<gene>
    <name evidence="2" type="ORF">JBK99_02575</name>
</gene>
<evidence type="ECO:0000313" key="2">
    <source>
        <dbReference type="EMBL" id="HAU2395217.1"/>
    </source>
</evidence>
<reference evidence="2" key="1">
    <citation type="journal article" date="2018" name="Genome Biol.">
        <title>SKESA: strategic k-mer extension for scrupulous assemblies.</title>
        <authorList>
            <person name="Souvorov A."/>
            <person name="Agarwala R."/>
            <person name="Lipman D.J."/>
        </authorList>
    </citation>
    <scope>NUCLEOTIDE SEQUENCE</scope>
    <source>
        <strain evidence="2">CL18-200174</strain>
    </source>
</reference>
<name>A0AAN2UXB6_LEGPN</name>
<dbReference type="RefSeq" id="WP_027265134.1">
    <property type="nucleotide sequence ID" value="NZ_CAXYJH010000046.1"/>
</dbReference>